<dbReference type="GO" id="GO:0000712">
    <property type="term" value="P:resolution of meiotic recombination intermediates"/>
    <property type="evidence" value="ECO:0007669"/>
    <property type="project" value="TreeGrafter"/>
</dbReference>
<dbReference type="SUPFAM" id="SSF52980">
    <property type="entry name" value="Restriction endonuclease-like"/>
    <property type="match status" value="1"/>
</dbReference>
<keyword evidence="2" id="KW-0378">Hydrolase</keyword>
<evidence type="ECO:0000256" key="1">
    <source>
        <dbReference type="ARBA" id="ARBA00022763"/>
    </source>
</evidence>
<dbReference type="GO" id="GO:1901255">
    <property type="term" value="P:nucleotide-excision repair involved in interstrand cross-link repair"/>
    <property type="evidence" value="ECO:0007669"/>
    <property type="project" value="TreeGrafter"/>
</dbReference>
<dbReference type="GO" id="GO:0003684">
    <property type="term" value="F:damaged DNA binding"/>
    <property type="evidence" value="ECO:0007669"/>
    <property type="project" value="TreeGrafter"/>
</dbReference>
<dbReference type="WBParaSite" id="ASIM_0000956501-mRNA-1">
    <property type="protein sequence ID" value="ASIM_0000956501-mRNA-1"/>
    <property type="gene ID" value="ASIM_0000956501"/>
</dbReference>
<dbReference type="PANTHER" id="PTHR10150:SF0">
    <property type="entry name" value="DNA REPAIR ENDONUCLEASE XPF"/>
    <property type="match status" value="1"/>
</dbReference>
<reference evidence="8" key="1">
    <citation type="submission" date="2017-02" db="UniProtKB">
        <authorList>
            <consortium name="WormBaseParasite"/>
        </authorList>
    </citation>
    <scope>IDENTIFICATION</scope>
</reference>
<dbReference type="InterPro" id="IPR011335">
    <property type="entry name" value="Restrct_endonuc-II-like"/>
</dbReference>
<organism evidence="8">
    <name type="scientific">Anisakis simplex</name>
    <name type="common">Herring worm</name>
    <dbReference type="NCBI Taxonomy" id="6269"/>
    <lineage>
        <taxon>Eukaryota</taxon>
        <taxon>Metazoa</taxon>
        <taxon>Ecdysozoa</taxon>
        <taxon>Nematoda</taxon>
        <taxon>Chromadorea</taxon>
        <taxon>Rhabditida</taxon>
        <taxon>Spirurina</taxon>
        <taxon>Ascaridomorpha</taxon>
        <taxon>Ascaridoidea</taxon>
        <taxon>Anisakidae</taxon>
        <taxon>Anisakis</taxon>
        <taxon>Anisakis simplex complex</taxon>
    </lineage>
</organism>
<dbReference type="GO" id="GO:0003697">
    <property type="term" value="F:single-stranded DNA binding"/>
    <property type="evidence" value="ECO:0007669"/>
    <property type="project" value="TreeGrafter"/>
</dbReference>
<evidence type="ECO:0000256" key="2">
    <source>
        <dbReference type="ARBA" id="ARBA00022801"/>
    </source>
</evidence>
<dbReference type="Pfam" id="PF02732">
    <property type="entry name" value="ERCC4"/>
    <property type="match status" value="1"/>
</dbReference>
<dbReference type="Gene3D" id="3.40.50.10130">
    <property type="match status" value="1"/>
</dbReference>
<feature type="domain" description="ERCC4" evidence="5">
    <location>
        <begin position="2"/>
        <end position="61"/>
    </location>
</feature>
<dbReference type="PANTHER" id="PTHR10150">
    <property type="entry name" value="DNA REPAIR ENDONUCLEASE XPF"/>
    <property type="match status" value="1"/>
</dbReference>
<keyword evidence="1" id="KW-0227">DNA damage</keyword>
<dbReference type="AlphaFoldDB" id="A0A0M3JPG9"/>
<dbReference type="OrthoDB" id="361020at2759"/>
<keyword evidence="7" id="KW-1185">Reference proteome</keyword>
<accession>A0A0M3JPG9</accession>
<dbReference type="Proteomes" id="UP000267096">
    <property type="component" value="Unassembled WGS sequence"/>
</dbReference>
<evidence type="ECO:0000313" key="6">
    <source>
        <dbReference type="EMBL" id="VDK38477.1"/>
    </source>
</evidence>
<evidence type="ECO:0000259" key="5">
    <source>
        <dbReference type="Pfam" id="PF02732"/>
    </source>
</evidence>
<dbReference type="EMBL" id="UYRR01027977">
    <property type="protein sequence ID" value="VDK38477.1"/>
    <property type="molecule type" value="Genomic_DNA"/>
</dbReference>
<sequence length="68" mass="7636">MREFNSELPTVVYKRGTDVIAATLEVADYVLSPQIAVERKSLDDLAQSLCNGRVFKQIDQVTVMMAFI</sequence>
<dbReference type="InterPro" id="IPR006166">
    <property type="entry name" value="ERCC4_domain"/>
</dbReference>
<proteinExistence type="predicted"/>
<name>A0A0M3JPG9_ANISI</name>
<keyword evidence="4" id="KW-0234">DNA repair</keyword>
<evidence type="ECO:0000313" key="7">
    <source>
        <dbReference type="Proteomes" id="UP000267096"/>
    </source>
</evidence>
<dbReference type="GO" id="GO:0000724">
    <property type="term" value="P:double-strand break repair via homologous recombination"/>
    <property type="evidence" value="ECO:0007669"/>
    <property type="project" value="TreeGrafter"/>
</dbReference>
<protein>
    <submittedName>
        <fullName evidence="8">DNA repair endonuclease XPF (inferred by orthology to a D. melanogaster protein)</fullName>
    </submittedName>
</protein>
<evidence type="ECO:0000256" key="4">
    <source>
        <dbReference type="ARBA" id="ARBA00023204"/>
    </source>
</evidence>
<gene>
    <name evidence="6" type="ORF">ASIM_LOCUS9302</name>
</gene>
<keyword evidence="3" id="KW-0238">DNA-binding</keyword>
<reference evidence="6 7" key="2">
    <citation type="submission" date="2018-11" db="EMBL/GenBank/DDBJ databases">
        <authorList>
            <consortium name="Pathogen Informatics"/>
        </authorList>
    </citation>
    <scope>NUCLEOTIDE SEQUENCE [LARGE SCALE GENOMIC DNA]</scope>
</reference>
<evidence type="ECO:0000256" key="3">
    <source>
        <dbReference type="ARBA" id="ARBA00023125"/>
    </source>
</evidence>
<evidence type="ECO:0000313" key="8">
    <source>
        <dbReference type="WBParaSite" id="ASIM_0000956501-mRNA-1"/>
    </source>
</evidence>
<dbReference type="GO" id="GO:0000014">
    <property type="term" value="F:single-stranded DNA endodeoxyribonuclease activity"/>
    <property type="evidence" value="ECO:0007669"/>
    <property type="project" value="TreeGrafter"/>
</dbReference>
<dbReference type="GO" id="GO:0000110">
    <property type="term" value="C:nucleotide-excision repair factor 1 complex"/>
    <property type="evidence" value="ECO:0007669"/>
    <property type="project" value="TreeGrafter"/>
</dbReference>